<comment type="subcellular location">
    <subcellularLocation>
        <location evidence="1">Membrane</location>
        <topology evidence="1">Multi-pass membrane protein</topology>
    </subcellularLocation>
</comment>
<evidence type="ECO:0000256" key="3">
    <source>
        <dbReference type="ARBA" id="ARBA00022692"/>
    </source>
</evidence>
<dbReference type="InterPro" id="IPR017825">
    <property type="entry name" value="Lycopene_cyclase_dom"/>
</dbReference>
<evidence type="ECO:0000256" key="6">
    <source>
        <dbReference type="ARBA" id="ARBA00023136"/>
    </source>
</evidence>
<comment type="pathway">
    <text evidence="2">Carotenoid biosynthesis.</text>
</comment>
<evidence type="ECO:0000313" key="10">
    <source>
        <dbReference type="EMBL" id="GAA4919798.1"/>
    </source>
</evidence>
<gene>
    <name evidence="10" type="ORF">GCM10025790_14730</name>
</gene>
<keyword evidence="7" id="KW-0413">Isomerase</keyword>
<proteinExistence type="predicted"/>
<evidence type="ECO:0000256" key="4">
    <source>
        <dbReference type="ARBA" id="ARBA00022746"/>
    </source>
</evidence>
<keyword evidence="11" id="KW-1185">Reference proteome</keyword>
<dbReference type="NCBIfam" id="TIGR03462">
    <property type="entry name" value="CarR_dom_SF"/>
    <property type="match status" value="1"/>
</dbReference>
<dbReference type="Proteomes" id="UP001500368">
    <property type="component" value="Unassembled WGS sequence"/>
</dbReference>
<evidence type="ECO:0000259" key="9">
    <source>
        <dbReference type="Pfam" id="PF18916"/>
    </source>
</evidence>
<dbReference type="EMBL" id="BAABLW010000007">
    <property type="protein sequence ID" value="GAA4919798.1"/>
    <property type="molecule type" value="Genomic_DNA"/>
</dbReference>
<evidence type="ECO:0000256" key="5">
    <source>
        <dbReference type="ARBA" id="ARBA00022989"/>
    </source>
</evidence>
<evidence type="ECO:0000256" key="7">
    <source>
        <dbReference type="ARBA" id="ARBA00023235"/>
    </source>
</evidence>
<keyword evidence="6 8" id="KW-0472">Membrane</keyword>
<name>A0ABP9FWV0_9MICC</name>
<evidence type="ECO:0000313" key="11">
    <source>
        <dbReference type="Proteomes" id="UP001500368"/>
    </source>
</evidence>
<keyword evidence="5 8" id="KW-1133">Transmembrane helix</keyword>
<protein>
    <submittedName>
        <fullName evidence="10">Lycopene cyclase domain-containing protein</fullName>
    </submittedName>
</protein>
<sequence>MTYLVLSAVFLGAAVVVALCAAVLLHRSGRPAPFSWLALTAAGVLLLILTAIFDNLMIAVGLFSYAQEQISGIRLGLAPLEDFSYPLAAIILLPALWILLSRVGGGRRQDDH</sequence>
<evidence type="ECO:0000256" key="8">
    <source>
        <dbReference type="SAM" id="Phobius"/>
    </source>
</evidence>
<dbReference type="Pfam" id="PF18916">
    <property type="entry name" value="Lycopene_cyc"/>
    <property type="match status" value="1"/>
</dbReference>
<feature type="transmembrane region" description="Helical" evidence="8">
    <location>
        <begin position="6"/>
        <end position="25"/>
    </location>
</feature>
<keyword evidence="3 8" id="KW-0812">Transmembrane</keyword>
<feature type="transmembrane region" description="Helical" evidence="8">
    <location>
        <begin position="37"/>
        <end position="63"/>
    </location>
</feature>
<accession>A0ABP9FWV0</accession>
<feature type="domain" description="Lycopene cyclase" evidence="9">
    <location>
        <begin position="15"/>
        <end position="93"/>
    </location>
</feature>
<organism evidence="10 11">
    <name type="scientific">Nesterenkonia rhizosphaerae</name>
    <dbReference type="NCBI Taxonomy" id="1348272"/>
    <lineage>
        <taxon>Bacteria</taxon>
        <taxon>Bacillati</taxon>
        <taxon>Actinomycetota</taxon>
        <taxon>Actinomycetes</taxon>
        <taxon>Micrococcales</taxon>
        <taxon>Micrococcaceae</taxon>
        <taxon>Nesterenkonia</taxon>
    </lineage>
</organism>
<feature type="transmembrane region" description="Helical" evidence="8">
    <location>
        <begin position="83"/>
        <end position="100"/>
    </location>
</feature>
<keyword evidence="4" id="KW-0125">Carotenoid biosynthesis</keyword>
<evidence type="ECO:0000256" key="2">
    <source>
        <dbReference type="ARBA" id="ARBA00004829"/>
    </source>
</evidence>
<reference evidence="11" key="1">
    <citation type="journal article" date="2019" name="Int. J. Syst. Evol. Microbiol.">
        <title>The Global Catalogue of Microorganisms (GCM) 10K type strain sequencing project: providing services to taxonomists for standard genome sequencing and annotation.</title>
        <authorList>
            <consortium name="The Broad Institute Genomics Platform"/>
            <consortium name="The Broad Institute Genome Sequencing Center for Infectious Disease"/>
            <person name="Wu L."/>
            <person name="Ma J."/>
        </authorList>
    </citation>
    <scope>NUCLEOTIDE SEQUENCE [LARGE SCALE GENOMIC DNA]</scope>
    <source>
        <strain evidence="11">JCM 19129</strain>
    </source>
</reference>
<evidence type="ECO:0000256" key="1">
    <source>
        <dbReference type="ARBA" id="ARBA00004141"/>
    </source>
</evidence>
<comment type="caution">
    <text evidence="10">The sequence shown here is derived from an EMBL/GenBank/DDBJ whole genome shotgun (WGS) entry which is preliminary data.</text>
</comment>
<dbReference type="RefSeq" id="WP_345477415.1">
    <property type="nucleotide sequence ID" value="NZ_BAABLW010000007.1"/>
</dbReference>